<reference evidence="3" key="1">
    <citation type="submission" date="2022-10" db="EMBL/GenBank/DDBJ databases">
        <title>The complete genomes of actinobacterial strains from the NBC collection.</title>
        <authorList>
            <person name="Joergensen T.S."/>
            <person name="Alvarez Arevalo M."/>
            <person name="Sterndorff E.B."/>
            <person name="Faurdal D."/>
            <person name="Vuksanovic O."/>
            <person name="Mourched A.-S."/>
            <person name="Charusanti P."/>
            <person name="Shaw S."/>
            <person name="Blin K."/>
            <person name="Weber T."/>
        </authorList>
    </citation>
    <scope>NUCLEOTIDE SEQUENCE</scope>
    <source>
        <strain evidence="3">NBC_00222</strain>
    </source>
</reference>
<protein>
    <submittedName>
        <fullName evidence="3">Amidohydrolase</fullName>
    </submittedName>
</protein>
<organism evidence="3 4">
    <name type="scientific">Kitasatospora purpeofusca</name>
    <dbReference type="NCBI Taxonomy" id="67352"/>
    <lineage>
        <taxon>Bacteria</taxon>
        <taxon>Bacillati</taxon>
        <taxon>Actinomycetota</taxon>
        <taxon>Actinomycetes</taxon>
        <taxon>Kitasatosporales</taxon>
        <taxon>Streptomycetaceae</taxon>
        <taxon>Kitasatospora</taxon>
    </lineage>
</organism>
<name>A0ABZ1TTM0_9ACTN</name>
<dbReference type="InterPro" id="IPR033932">
    <property type="entry name" value="YtcJ-like"/>
</dbReference>
<dbReference type="PANTHER" id="PTHR22642">
    <property type="entry name" value="IMIDAZOLONEPROPIONASE"/>
    <property type="match status" value="1"/>
</dbReference>
<dbReference type="InterPro" id="IPR013108">
    <property type="entry name" value="Amidohydro_3"/>
</dbReference>
<evidence type="ECO:0000313" key="4">
    <source>
        <dbReference type="Proteomes" id="UP001432222"/>
    </source>
</evidence>
<evidence type="ECO:0000259" key="2">
    <source>
        <dbReference type="Pfam" id="PF07969"/>
    </source>
</evidence>
<sequence>MTKADLVFTRGAVHTGDAARTRATGLAVTGGRITAVGHDEVRDLIGPDTEVVDLTGKLLLPGFQDAHIHAVFGGTELAVCDLTGTVGVADYLERIRAYADANPDQEWITGSGWSMESFEGGLPTRQLLDSAVPDRPVYLTNRDHHGAWANTRALELAGVDRDTPDPADGRIEREADGTPSGVLQEGATGLVARLVPPITAADRLEGLLRAQRLLHSLGITGWQDALLGEFNGQPDPSDAYLAAARSGALTARVNGALWWERERGAEQIAELVERRAASAHGRFRAGSVKIMQDGIAENFTAAMTSPYLDGCGCATANSGLSFVDPLALREYVTELDALDFQVHFHALGDRAVREALDAVEAARAANGRRDTRHHLAHLQVVHPDDLPRFARLGAIANIQPLWAAHEPQMDELTIPFLGPERASWQYPFGALLRAGATLAAGSDWPVSSPDPLAGLHVAVNRREPETEDDRVFLPEQRLDLASAIAAYTAGTAHVNGHDDAGVLAPGLLADLVVLDRDILTGPPEEIAAARVLRTYVGGELVHAVD</sequence>
<evidence type="ECO:0000313" key="3">
    <source>
        <dbReference type="EMBL" id="WUQ82302.1"/>
    </source>
</evidence>
<dbReference type="Proteomes" id="UP001432222">
    <property type="component" value="Chromosome"/>
</dbReference>
<dbReference type="RefSeq" id="WP_328953370.1">
    <property type="nucleotide sequence ID" value="NZ_CP108110.1"/>
</dbReference>
<dbReference type="InterPro" id="IPR032466">
    <property type="entry name" value="Metal_Hydrolase"/>
</dbReference>
<dbReference type="Gene3D" id="2.30.40.10">
    <property type="entry name" value="Urease, subunit C, domain 1"/>
    <property type="match status" value="1"/>
</dbReference>
<gene>
    <name evidence="3" type="ORF">OHA16_04515</name>
</gene>
<feature type="domain" description="Amidohydrolase 3" evidence="2">
    <location>
        <begin position="50"/>
        <end position="542"/>
    </location>
</feature>
<dbReference type="CDD" id="cd01300">
    <property type="entry name" value="YtcJ_like"/>
    <property type="match status" value="1"/>
</dbReference>
<keyword evidence="4" id="KW-1185">Reference proteome</keyword>
<dbReference type="SUPFAM" id="SSF51556">
    <property type="entry name" value="Metallo-dependent hydrolases"/>
    <property type="match status" value="1"/>
</dbReference>
<proteinExistence type="predicted"/>
<dbReference type="SUPFAM" id="SSF51338">
    <property type="entry name" value="Composite domain of metallo-dependent hydrolases"/>
    <property type="match status" value="1"/>
</dbReference>
<dbReference type="PANTHER" id="PTHR22642:SF2">
    <property type="entry name" value="PROTEIN LONG AFTER FAR-RED 3"/>
    <property type="match status" value="1"/>
</dbReference>
<dbReference type="Pfam" id="PF07969">
    <property type="entry name" value="Amidohydro_3"/>
    <property type="match status" value="1"/>
</dbReference>
<dbReference type="Gene3D" id="3.10.310.70">
    <property type="match status" value="1"/>
</dbReference>
<feature type="compositionally biased region" description="Basic and acidic residues" evidence="1">
    <location>
        <begin position="159"/>
        <end position="176"/>
    </location>
</feature>
<accession>A0ABZ1TTM0</accession>
<dbReference type="InterPro" id="IPR011059">
    <property type="entry name" value="Metal-dep_hydrolase_composite"/>
</dbReference>
<dbReference type="Gene3D" id="3.20.20.140">
    <property type="entry name" value="Metal-dependent hydrolases"/>
    <property type="match status" value="1"/>
</dbReference>
<feature type="region of interest" description="Disordered" evidence="1">
    <location>
        <begin position="159"/>
        <end position="180"/>
    </location>
</feature>
<dbReference type="EMBL" id="CP108110">
    <property type="protein sequence ID" value="WUQ82302.1"/>
    <property type="molecule type" value="Genomic_DNA"/>
</dbReference>
<evidence type="ECO:0000256" key="1">
    <source>
        <dbReference type="SAM" id="MobiDB-lite"/>
    </source>
</evidence>